<proteinExistence type="predicted"/>
<keyword evidence="4" id="KW-1185">Reference proteome</keyword>
<dbReference type="Proteomes" id="UP001312908">
    <property type="component" value="Unassembled WGS sequence"/>
</dbReference>
<evidence type="ECO:0000256" key="1">
    <source>
        <dbReference type="SAM" id="Phobius"/>
    </source>
</evidence>
<reference evidence="3 4" key="1">
    <citation type="submission" date="2023-10" db="EMBL/GenBank/DDBJ databases">
        <title>Sorlinia euscelidii gen. nov., sp. nov., an acetic acid bacteria isolated from the gut of Euscelidius variegatus emitter.</title>
        <authorList>
            <person name="Michoud G."/>
            <person name="Marasco R."/>
            <person name="Seferji K."/>
            <person name="Gonella E."/>
            <person name="Garuglieri E."/>
            <person name="Alma A."/>
            <person name="Mapelli F."/>
            <person name="Borin S."/>
            <person name="Daffonchio D."/>
            <person name="Crotti E."/>
        </authorList>
    </citation>
    <scope>NUCLEOTIDE SEQUENCE [LARGE SCALE GENOMIC DNA]</scope>
    <source>
        <strain evidence="3 4">EV16P</strain>
    </source>
</reference>
<keyword evidence="1" id="KW-0812">Transmembrane</keyword>
<feature type="domain" description="Serine aminopeptidase S33" evidence="2">
    <location>
        <begin position="75"/>
        <end position="178"/>
    </location>
</feature>
<dbReference type="Gene3D" id="3.40.50.1820">
    <property type="entry name" value="alpha/beta hydrolase"/>
    <property type="match status" value="1"/>
</dbReference>
<dbReference type="SUPFAM" id="SSF53474">
    <property type="entry name" value="alpha/beta-Hydrolases"/>
    <property type="match status" value="1"/>
</dbReference>
<accession>A0ABU7U1P0</accession>
<organism evidence="3 4">
    <name type="scientific">Sorlinia euscelidii</name>
    <dbReference type="NCBI Taxonomy" id="3081148"/>
    <lineage>
        <taxon>Bacteria</taxon>
        <taxon>Pseudomonadati</taxon>
        <taxon>Pseudomonadota</taxon>
        <taxon>Alphaproteobacteria</taxon>
        <taxon>Acetobacterales</taxon>
        <taxon>Acetobacteraceae</taxon>
        <taxon>Sorlinia</taxon>
    </lineage>
</organism>
<dbReference type="RefSeq" id="WP_394819124.1">
    <property type="nucleotide sequence ID" value="NZ_JAWJZY010000002.1"/>
</dbReference>
<evidence type="ECO:0000313" key="3">
    <source>
        <dbReference type="EMBL" id="MEE8658153.1"/>
    </source>
</evidence>
<sequence>MIRLVSKLVALTAAFYAAIIGYFYIKQSTFVFPASHEALSDPVAVGPDFRQDKLVTSDGLELAAWYHPPRDHGPVILYFHGNAGTLDRRSDRFATFAKMGYGVFAPEYRGYATNPGKPSEVKLASDAVSAYGHLREKGVRSADIVVVGESLGTYLATYVAAHCPVGALTLDSPFTSVADVGAERFPFLPVRTLMTDRMNTQGLIGRVNAPLLIMYSVHDRTVPPSQAQQVFKSANGLKHLFVARKGGHSSVLENGGFDAMKNFIAALNL</sequence>
<keyword evidence="1" id="KW-1133">Transmembrane helix</keyword>
<dbReference type="Pfam" id="PF12146">
    <property type="entry name" value="Hydrolase_4"/>
    <property type="match status" value="1"/>
</dbReference>
<protein>
    <recommendedName>
        <fullName evidence="2">Serine aminopeptidase S33 domain-containing protein</fullName>
    </recommendedName>
</protein>
<dbReference type="EMBL" id="JAWJZY010000002">
    <property type="protein sequence ID" value="MEE8658153.1"/>
    <property type="molecule type" value="Genomic_DNA"/>
</dbReference>
<dbReference type="PANTHER" id="PTHR12277">
    <property type="entry name" value="ALPHA/BETA HYDROLASE DOMAIN-CONTAINING PROTEIN"/>
    <property type="match status" value="1"/>
</dbReference>
<keyword evidence="1" id="KW-0472">Membrane</keyword>
<name>A0ABU7U1P0_9PROT</name>
<comment type="caution">
    <text evidence="3">The sequence shown here is derived from an EMBL/GenBank/DDBJ whole genome shotgun (WGS) entry which is preliminary data.</text>
</comment>
<dbReference type="InterPro" id="IPR022742">
    <property type="entry name" value="Hydrolase_4"/>
</dbReference>
<evidence type="ECO:0000313" key="4">
    <source>
        <dbReference type="Proteomes" id="UP001312908"/>
    </source>
</evidence>
<feature type="transmembrane region" description="Helical" evidence="1">
    <location>
        <begin position="7"/>
        <end position="25"/>
    </location>
</feature>
<dbReference type="InterPro" id="IPR029058">
    <property type="entry name" value="AB_hydrolase_fold"/>
</dbReference>
<gene>
    <name evidence="3" type="ORF">DOFOFD_03920</name>
</gene>
<evidence type="ECO:0000259" key="2">
    <source>
        <dbReference type="Pfam" id="PF12146"/>
    </source>
</evidence>